<dbReference type="OrthoDB" id="9808398at2"/>
<keyword evidence="4" id="KW-1185">Reference proteome</keyword>
<keyword evidence="1" id="KW-1133">Transmembrane helix</keyword>
<accession>A0A5J6WMU3</accession>
<dbReference type="SUPFAM" id="SSF53474">
    <property type="entry name" value="alpha/beta-Hydrolases"/>
    <property type="match status" value="1"/>
</dbReference>
<sequence>MQTVFLTVIYFVVIPVVIQLSIAALLIMFGKRKPRNSDNNSLNFDELYTVDYTCLPPRQSCKARDGKEITYRHYPASADTVLILLHGSGWHSQYLLPLAKSISDDGLATVYTPDLRGHGMTPERRGDVDYIEQLEDDLADFITQIQARHPNAKLILGGHSSGGGLAIRFAGSRYADQIDAYLLLSPFLKYNAPTMRSNSGGWANAHTARIIGLSMLNMLGIHRFDHLTAIEFNMPASARDGTETLSYSHRLNTAYAPRHYKKDLAAIKQPVLVAVGECDDAFIAQQFESVMSPYTSVKVALLPEVSHMGIVVDSEVQLVVKDWLQTLK</sequence>
<gene>
    <name evidence="3" type="ORF">FR932_07970</name>
</gene>
<keyword evidence="1" id="KW-0472">Membrane</keyword>
<feature type="domain" description="Serine aminopeptidase S33" evidence="2">
    <location>
        <begin position="78"/>
        <end position="291"/>
    </location>
</feature>
<organism evidence="3 4">
    <name type="scientific">Moritella marina ATCC 15381</name>
    <dbReference type="NCBI Taxonomy" id="1202962"/>
    <lineage>
        <taxon>Bacteria</taxon>
        <taxon>Pseudomonadati</taxon>
        <taxon>Pseudomonadota</taxon>
        <taxon>Gammaproteobacteria</taxon>
        <taxon>Alteromonadales</taxon>
        <taxon>Moritellaceae</taxon>
        <taxon>Moritella</taxon>
    </lineage>
</organism>
<dbReference type="KEGG" id="mmaa:FR932_07970"/>
<proteinExistence type="predicted"/>
<dbReference type="GO" id="GO:0016787">
    <property type="term" value="F:hydrolase activity"/>
    <property type="evidence" value="ECO:0007669"/>
    <property type="project" value="UniProtKB-KW"/>
</dbReference>
<dbReference type="AlphaFoldDB" id="A0A5J6WMU3"/>
<dbReference type="PANTHER" id="PTHR43194">
    <property type="entry name" value="HYDROLASE ALPHA/BETA FOLD FAMILY"/>
    <property type="match status" value="1"/>
</dbReference>
<feature type="transmembrane region" description="Helical" evidence="1">
    <location>
        <begin position="6"/>
        <end position="29"/>
    </location>
</feature>
<reference evidence="3 4" key="1">
    <citation type="submission" date="2019-09" db="EMBL/GenBank/DDBJ databases">
        <title>Hybrid Assembly of the complete Genome of the Deep-Sea Bacterium Moritella marina from long Nanopore and Illumina reads.</title>
        <authorList>
            <person name="Magin S."/>
            <person name="Georgoulis A."/>
            <person name="Papadimitriou K."/>
            <person name="Iliakis G."/>
            <person name="Vorgias C.E."/>
        </authorList>
    </citation>
    <scope>NUCLEOTIDE SEQUENCE [LARGE SCALE GENOMIC DNA]</scope>
    <source>
        <strain evidence="3 4">MP-1</strain>
    </source>
</reference>
<dbReference type="PANTHER" id="PTHR43194:SF2">
    <property type="entry name" value="PEROXISOMAL MEMBRANE PROTEIN LPX1"/>
    <property type="match status" value="1"/>
</dbReference>
<dbReference type="InterPro" id="IPR050228">
    <property type="entry name" value="Carboxylesterase_BioH"/>
</dbReference>
<dbReference type="EMBL" id="CP044399">
    <property type="protein sequence ID" value="QFI37792.1"/>
    <property type="molecule type" value="Genomic_DNA"/>
</dbReference>
<dbReference type="Proteomes" id="UP000327424">
    <property type="component" value="Chromosome"/>
</dbReference>
<dbReference type="RefSeq" id="WP_019439980.1">
    <property type="nucleotide sequence ID" value="NZ_ALOE01000006.1"/>
</dbReference>
<dbReference type="InterPro" id="IPR029058">
    <property type="entry name" value="AB_hydrolase_fold"/>
</dbReference>
<evidence type="ECO:0000313" key="4">
    <source>
        <dbReference type="Proteomes" id="UP000327424"/>
    </source>
</evidence>
<evidence type="ECO:0000259" key="2">
    <source>
        <dbReference type="Pfam" id="PF12146"/>
    </source>
</evidence>
<protein>
    <submittedName>
        <fullName evidence="3">Alpha/beta hydrolase</fullName>
    </submittedName>
</protein>
<evidence type="ECO:0000256" key="1">
    <source>
        <dbReference type="SAM" id="Phobius"/>
    </source>
</evidence>
<name>A0A5J6WMU3_MORMI</name>
<dbReference type="InterPro" id="IPR022742">
    <property type="entry name" value="Hydrolase_4"/>
</dbReference>
<dbReference type="Pfam" id="PF12146">
    <property type="entry name" value="Hydrolase_4"/>
    <property type="match status" value="1"/>
</dbReference>
<keyword evidence="3" id="KW-0378">Hydrolase</keyword>
<evidence type="ECO:0000313" key="3">
    <source>
        <dbReference type="EMBL" id="QFI37792.1"/>
    </source>
</evidence>
<dbReference type="Gene3D" id="3.40.50.1820">
    <property type="entry name" value="alpha/beta hydrolase"/>
    <property type="match status" value="1"/>
</dbReference>
<keyword evidence="1" id="KW-0812">Transmembrane</keyword>